<comment type="catalytic activity">
    <reaction evidence="1">
        <text>All bonds known to be hydrolyzed by this endopeptidase have arginine in P1 and an acidic residue in P4. P6 is often occupied by an acidic residue or by a hydroxy-amino-acid residue, the phosphorylation of which enhances cleavage.</text>
        <dbReference type="EC" id="3.4.22.49"/>
    </reaction>
</comment>
<evidence type="ECO:0000313" key="7">
    <source>
        <dbReference type="EMBL" id="KAI6779724.1"/>
    </source>
</evidence>
<dbReference type="Pfam" id="PF03568">
    <property type="entry name" value="Separin_C"/>
    <property type="match status" value="1"/>
</dbReference>
<dbReference type="EC" id="3.4.22.49" evidence="2"/>
<keyword evidence="4" id="KW-0159">Chromosome partition</keyword>
<evidence type="ECO:0000256" key="4">
    <source>
        <dbReference type="ARBA" id="ARBA00022829"/>
    </source>
</evidence>
<feature type="region of interest" description="Disordered" evidence="5">
    <location>
        <begin position="1407"/>
        <end position="1428"/>
    </location>
</feature>
<dbReference type="RefSeq" id="XP_051360580.1">
    <property type="nucleotide sequence ID" value="XM_051508290.1"/>
</dbReference>
<dbReference type="PANTHER" id="PTHR12792">
    <property type="entry name" value="EXTRA SPINDLE POLES 1-RELATED"/>
    <property type="match status" value="1"/>
</dbReference>
<dbReference type="Proteomes" id="UP001055219">
    <property type="component" value="Unassembled WGS sequence"/>
</dbReference>
<name>A0A9P9XXL3_9HYPO</name>
<evidence type="ECO:0000256" key="2">
    <source>
        <dbReference type="ARBA" id="ARBA00012489"/>
    </source>
</evidence>
<dbReference type="Gene3D" id="1.25.40.10">
    <property type="entry name" value="Tetratricopeptide repeat domain"/>
    <property type="match status" value="1"/>
</dbReference>
<dbReference type="GO" id="GO:0044732">
    <property type="term" value="C:mitotic spindle pole body"/>
    <property type="evidence" value="ECO:0007669"/>
    <property type="project" value="TreeGrafter"/>
</dbReference>
<dbReference type="InterPro" id="IPR030397">
    <property type="entry name" value="SEPARIN_core_dom"/>
</dbReference>
<sequence length="1774" mass="195633">MKGAIAKDQVDFQLETGMVTLAAKMLAVGLTDMAYQELKILKSRLEMEEGEGEATDNATRVEDLLHFETAICEERLPIVANCQVQALKLIASTKKATQIEGSLRYLKECDTSPSRILERYAEQGPGDAQKAARLLSQYSSTLLSLAPSISSAEDSNALEPRLSPSPATAFHLQTIAFQAQISWWRLLGHKGKPDEELLAPFSRCLRCFARRATNDPATYRLMSSAFSDIKGGLQAQGYTLSNAENSPMYVIHSCLGAMAHTHRQYADAVHWYNSIQNVLQSPQEPSVRICSISARILAAMLKTEKSGEIEAKLVEDVIESFNAPLCGTGAEVNELLESLSLARRSVAGLLMQNWDSKSGISPHLKELLKKFLLRFPRFVRRWLGTPPSGDTSTKQMLQFDQRRQAVHPSLSQVLDGTLIIVKSEIGSEWQMLDDVLQDCTTLLRNIHDPALPQAKFEQLASYDVKISSLYFSIYSQYRKTIESPKSKKLALLALKRSIDVVQDGTIEQKEKAQLSVKLEIMADLCKDTGHPEQASKTLRSICTSMVEEGVLATVSSCLSIKSPRQAWSETEKASTLSRSLRSIARLDDTWNDWTFFMAETERAAVLEHLLQISAEDSQKPLKLHDPGMGALLRIYSPEKYPIRRLRVLLKLFAHQIGQKSGNLRDVSALCDQALRHTNKKDMAEDDGLSKFVRHLHLLHASTTALASVEGPFPVEALQTSVTSWTELLQGCSCEADVLNRIDEPDALLRHLLSVNQLSSLRGESRLQLSVLELCVQLARLYAGQSSDEVVAFHCKLATQYINIGLFTEASKTLEELRTLMQQNGQPAPMTMTQLYLAQAEYMAGIDDAKSALACLSKVSTSSAPGAKSSVQEIVTAAQASLIRSGLALRSGDIQQALESTRNMVRLLSHEWTRLDGASLAAVAVENRTLADSVLGKAHPKISRAPFGPQLWTLAPPLFENLMLLSSIHAHVGMYQETLFYCETAMRVAEGSGSSLFLATASARAASIFVKSEQTEKGLEHLGVACAHMPAQACAARVKLAKQIAEVHRELGDEAKLAEYLAVAEETTRQLAMQKQDWKNVASSLELVKGLPKLFGALRQEQLITATRYLCMSAEQMNDDPVFSIMHESTISFPAVVGVAEKGKRESLSPGFAEALKQAQEVLLEAHESALVNGENALLHRIATLLQSTVISLTAASGPATTAVIRSESTTVAVELARNAMWKREQLTIESSKEFKDVPDGVATALAEQLAGLELQSDMGRFQQHFIELIPKKWNVVSMSLSENHRDLCITKFQAGHSPFILRLPLERANSRDADSEVFNFQHGRDEMLDVIANANRTSHSGGDMTSRAGRNAWWAEREALDERLKELLLIMETTWLGGFKGIFSHHQRRPDLLARFQKSFHQLLERTLPSRNGRGGGRGKKKAAKSTPATLDPRILDLFIGLGDPTDPTVDFDEALNDLLYFVVDILQFHGEHNAYDEIDFDAMVVETYDALRGYYAALRADGDDSTAGTHTILVLDKALHMFPWESMPCLKELPVSRVPSLAALRRLITEAKASKNKMNNGGDDVADGHYISPQEGGSYILNPSSDLKNTQSYFQSSFGTLPSTWTSHVNVAPTESAMQEAYATSPILLYFGHGGGAQYIRAKRVRSIPKISSTAFLMGCSSAALNRAGEFEVYGLVWNLMVGGCPGVVGTLWDVTDRDIDRFAGRCFEKWGLFPRGTFKDDGKGTSAYGDEEDQGDHFSLAEAVMKARAACRFRYLNAAAVVMYGIPVYIEE</sequence>
<evidence type="ECO:0000313" key="8">
    <source>
        <dbReference type="Proteomes" id="UP001055219"/>
    </source>
</evidence>
<organism evidence="7 8">
    <name type="scientific">Emericellopsis cladophorae</name>
    <dbReference type="NCBI Taxonomy" id="2686198"/>
    <lineage>
        <taxon>Eukaryota</taxon>
        <taxon>Fungi</taxon>
        <taxon>Dikarya</taxon>
        <taxon>Ascomycota</taxon>
        <taxon>Pezizomycotina</taxon>
        <taxon>Sordariomycetes</taxon>
        <taxon>Hypocreomycetidae</taxon>
        <taxon>Hypocreales</taxon>
        <taxon>Bionectriaceae</taxon>
        <taxon>Emericellopsis</taxon>
    </lineage>
</organism>
<reference evidence="7" key="2">
    <citation type="submission" date="2022-07" db="EMBL/GenBank/DDBJ databases">
        <authorList>
            <person name="Goncalves M.F.M."/>
            <person name="Hilario S."/>
            <person name="Van De Peer Y."/>
            <person name="Esteves A.C."/>
            <person name="Alves A."/>
        </authorList>
    </citation>
    <scope>NUCLEOTIDE SEQUENCE</scope>
    <source>
        <strain evidence="7">MUM 19.33</strain>
    </source>
</reference>
<reference evidence="7" key="1">
    <citation type="journal article" date="2021" name="J Fungi (Basel)">
        <title>Genomic and Metabolomic Analyses of the Marine Fungus Emericellopsis cladophorae: Insights into Saltwater Adaptability Mechanisms and Its Biosynthetic Potential.</title>
        <authorList>
            <person name="Goncalves M.F.M."/>
            <person name="Hilario S."/>
            <person name="Van de Peer Y."/>
            <person name="Esteves A.C."/>
            <person name="Alves A."/>
        </authorList>
    </citation>
    <scope>NUCLEOTIDE SEQUENCE</scope>
    <source>
        <strain evidence="7">MUM 19.33</strain>
    </source>
</reference>
<dbReference type="GO" id="GO:0005634">
    <property type="term" value="C:nucleus"/>
    <property type="evidence" value="ECO:0007669"/>
    <property type="project" value="InterPro"/>
</dbReference>
<dbReference type="PANTHER" id="PTHR12792:SF0">
    <property type="entry name" value="SEPARIN"/>
    <property type="match status" value="1"/>
</dbReference>
<dbReference type="EMBL" id="JAGIXG020000042">
    <property type="protein sequence ID" value="KAI6779724.1"/>
    <property type="molecule type" value="Genomic_DNA"/>
</dbReference>
<dbReference type="OrthoDB" id="10255632at2759"/>
<dbReference type="InterPro" id="IPR011990">
    <property type="entry name" value="TPR-like_helical_dom_sf"/>
</dbReference>
<protein>
    <recommendedName>
        <fullName evidence="2">separase</fullName>
        <ecNumber evidence="2">3.4.22.49</ecNumber>
    </recommendedName>
</protein>
<dbReference type="GO" id="GO:0004197">
    <property type="term" value="F:cysteine-type endopeptidase activity"/>
    <property type="evidence" value="ECO:0007669"/>
    <property type="project" value="InterPro"/>
</dbReference>
<keyword evidence="8" id="KW-1185">Reference proteome</keyword>
<dbReference type="GO" id="GO:0005737">
    <property type="term" value="C:cytoplasm"/>
    <property type="evidence" value="ECO:0007669"/>
    <property type="project" value="TreeGrafter"/>
</dbReference>
<feature type="domain" description="Peptidase C50" evidence="6">
    <location>
        <begin position="1575"/>
        <end position="1672"/>
    </location>
</feature>
<comment type="caution">
    <text evidence="7">The sequence shown here is derived from an EMBL/GenBank/DDBJ whole genome shotgun (WGS) entry which is preliminary data.</text>
</comment>
<dbReference type="GO" id="GO:0072686">
    <property type="term" value="C:mitotic spindle"/>
    <property type="evidence" value="ECO:0007669"/>
    <property type="project" value="TreeGrafter"/>
</dbReference>
<gene>
    <name evidence="7" type="ORF">J7T54_005754</name>
</gene>
<evidence type="ECO:0000256" key="3">
    <source>
        <dbReference type="ARBA" id="ARBA00022801"/>
    </source>
</evidence>
<dbReference type="GO" id="GO:0006508">
    <property type="term" value="P:proteolysis"/>
    <property type="evidence" value="ECO:0007669"/>
    <property type="project" value="InterPro"/>
</dbReference>
<dbReference type="GeneID" id="75832237"/>
<dbReference type="GO" id="GO:0051307">
    <property type="term" value="P:meiotic chromosome separation"/>
    <property type="evidence" value="ECO:0007669"/>
    <property type="project" value="TreeGrafter"/>
</dbReference>
<evidence type="ECO:0000256" key="5">
    <source>
        <dbReference type="SAM" id="MobiDB-lite"/>
    </source>
</evidence>
<accession>A0A9P9XXL3</accession>
<dbReference type="PROSITE" id="PS51700">
    <property type="entry name" value="SEPARIN"/>
    <property type="match status" value="1"/>
</dbReference>
<keyword evidence="3" id="KW-0378">Hydrolase</keyword>
<dbReference type="InterPro" id="IPR005314">
    <property type="entry name" value="Peptidase_C50"/>
</dbReference>
<proteinExistence type="predicted"/>
<evidence type="ECO:0000259" key="6">
    <source>
        <dbReference type="PROSITE" id="PS51700"/>
    </source>
</evidence>
<evidence type="ECO:0000256" key="1">
    <source>
        <dbReference type="ARBA" id="ARBA00000451"/>
    </source>
</evidence>